<keyword evidence="1" id="KW-0134">Cell wall</keyword>
<feature type="domain" description="Gram-positive cocci surface proteins LPxTG" evidence="7">
    <location>
        <begin position="383"/>
        <end position="420"/>
    </location>
</feature>
<dbReference type="Gene3D" id="2.60.40.4300">
    <property type="match status" value="1"/>
</dbReference>
<reference evidence="8 9" key="1">
    <citation type="journal article" date="2015" name="Genome Announc.">
        <title>Expanding the biotechnology potential of lactobacilli through comparative genomics of 213 strains and associated genera.</title>
        <authorList>
            <person name="Sun Z."/>
            <person name="Harris H.M."/>
            <person name="McCann A."/>
            <person name="Guo C."/>
            <person name="Argimon S."/>
            <person name="Zhang W."/>
            <person name="Yang X."/>
            <person name="Jeffery I.B."/>
            <person name="Cooney J.C."/>
            <person name="Kagawa T.F."/>
            <person name="Liu W."/>
            <person name="Song Y."/>
            <person name="Salvetti E."/>
            <person name="Wrobel A."/>
            <person name="Rasinkangas P."/>
            <person name="Parkhill J."/>
            <person name="Rea M.C."/>
            <person name="O'Sullivan O."/>
            <person name="Ritari J."/>
            <person name="Douillard F.P."/>
            <person name="Paul Ross R."/>
            <person name="Yang R."/>
            <person name="Briner A.E."/>
            <person name="Felis G.E."/>
            <person name="de Vos W.M."/>
            <person name="Barrangou R."/>
            <person name="Klaenhammer T.R."/>
            <person name="Caufield P.W."/>
            <person name="Cui Y."/>
            <person name="Zhang H."/>
            <person name="O'Toole P.W."/>
        </authorList>
    </citation>
    <scope>NUCLEOTIDE SEQUENCE [LARGE SCALE GENOMIC DNA]</scope>
    <source>
        <strain evidence="8 9">DSM 10532</strain>
    </source>
</reference>
<protein>
    <submittedName>
        <fullName evidence="8">Mucus binding protein</fullName>
    </submittedName>
</protein>
<dbReference type="Pfam" id="PF17965">
    <property type="entry name" value="MucBP_2"/>
    <property type="match status" value="1"/>
</dbReference>
<dbReference type="PROSITE" id="PS50847">
    <property type="entry name" value="GRAM_POS_ANCHORING"/>
    <property type="match status" value="1"/>
</dbReference>
<sequence length="420" mass="45491">MKGNVGEPITYTTQPTIDDYLNKGYKLVSSNFKDGDEIFKKTGNKFTVVLEHATVDVTPDNPGKPDESINPNDPDGPKWPENTGKDSLEKTGTQTIKYIGAGSDTPKEITDHTTFTRHYVVDKVTGKILNPNESWTPAEHTFKSYKTPVVKGYVANVKEAGGFESTPTDPNKTYTVTYKKIGKIIPVDKDDNPIPGAATPEYKNDPTKVLPNEPVPTVDGWKPTASNVTPQDPIKDTPVIYTKNETPVVPPDSPNPIPAPTPTPQPEPKKPETPKTPEKDKTPEPDVPEPDEPEPDEPDEPDVPTPRRHHKNKKHTPAPKPANNWSNNYAPHGQNGYYNNFGPHGQGTPGPNGGTIMPNGEVLDRNGNVVGYIDANGKIHYTLPQTGENQSEGVAAAALGGAVVAIGLVSLVGVKKRHTN</sequence>
<dbReference type="EMBL" id="AZEL01000026">
    <property type="protein sequence ID" value="KRL23184.1"/>
    <property type="molecule type" value="Genomic_DNA"/>
</dbReference>
<keyword evidence="4" id="KW-0572">Peptidoglycan-anchor</keyword>
<dbReference type="Proteomes" id="UP000051311">
    <property type="component" value="Unassembled WGS sequence"/>
</dbReference>
<keyword evidence="2" id="KW-0964">Secreted</keyword>
<feature type="compositionally biased region" description="Acidic residues" evidence="5">
    <location>
        <begin position="286"/>
        <end position="302"/>
    </location>
</feature>
<feature type="compositionally biased region" description="Pro residues" evidence="5">
    <location>
        <begin position="248"/>
        <end position="266"/>
    </location>
</feature>
<feature type="region of interest" description="Disordered" evidence="5">
    <location>
        <begin position="56"/>
        <end position="91"/>
    </location>
</feature>
<dbReference type="InterPro" id="IPR019931">
    <property type="entry name" value="LPXTG_anchor"/>
</dbReference>
<keyword evidence="6" id="KW-0812">Transmembrane</keyword>
<name>A0A0R1NS66_9LACO</name>
<evidence type="ECO:0000256" key="6">
    <source>
        <dbReference type="SAM" id="Phobius"/>
    </source>
</evidence>
<feature type="region of interest" description="Disordered" evidence="5">
    <location>
        <begin position="190"/>
        <end position="336"/>
    </location>
</feature>
<accession>A0A0R1NS66</accession>
<keyword evidence="6" id="KW-1133">Transmembrane helix</keyword>
<feature type="compositionally biased region" description="Basic and acidic residues" evidence="5">
    <location>
        <begin position="267"/>
        <end position="284"/>
    </location>
</feature>
<comment type="caution">
    <text evidence="8">The sequence shown here is derived from an EMBL/GenBank/DDBJ whole genome shotgun (WGS) entry which is preliminary data.</text>
</comment>
<evidence type="ECO:0000256" key="2">
    <source>
        <dbReference type="ARBA" id="ARBA00022525"/>
    </source>
</evidence>
<evidence type="ECO:0000256" key="5">
    <source>
        <dbReference type="SAM" id="MobiDB-lite"/>
    </source>
</evidence>
<feature type="compositionally biased region" description="Basic and acidic residues" evidence="5">
    <location>
        <begin position="75"/>
        <end position="89"/>
    </location>
</feature>
<dbReference type="Pfam" id="PF17966">
    <property type="entry name" value="Muc_B2"/>
    <property type="match status" value="1"/>
</dbReference>
<gene>
    <name evidence="8" type="ORF">FC37_GL000910</name>
</gene>
<proteinExistence type="predicted"/>
<feature type="transmembrane region" description="Helical" evidence="6">
    <location>
        <begin position="394"/>
        <end position="414"/>
    </location>
</feature>
<dbReference type="Pfam" id="PF00746">
    <property type="entry name" value="Gram_pos_anchor"/>
    <property type="match status" value="1"/>
</dbReference>
<dbReference type="PATRIC" id="fig|1423748.3.peg.954"/>
<dbReference type="Gene3D" id="3.10.20.470">
    <property type="match status" value="1"/>
</dbReference>
<dbReference type="AlphaFoldDB" id="A0A0R1NS66"/>
<dbReference type="NCBIfam" id="TIGR01167">
    <property type="entry name" value="LPXTG_anchor"/>
    <property type="match status" value="1"/>
</dbReference>
<keyword evidence="6" id="KW-0472">Membrane</keyword>
<evidence type="ECO:0000256" key="3">
    <source>
        <dbReference type="ARBA" id="ARBA00022729"/>
    </source>
</evidence>
<feature type="compositionally biased region" description="Basic residues" evidence="5">
    <location>
        <begin position="306"/>
        <end position="317"/>
    </location>
</feature>
<evidence type="ECO:0000256" key="4">
    <source>
        <dbReference type="ARBA" id="ARBA00023088"/>
    </source>
</evidence>
<evidence type="ECO:0000256" key="1">
    <source>
        <dbReference type="ARBA" id="ARBA00022512"/>
    </source>
</evidence>
<dbReference type="InterPro" id="IPR041558">
    <property type="entry name" value="MucBP_2"/>
</dbReference>
<evidence type="ECO:0000313" key="8">
    <source>
        <dbReference type="EMBL" id="KRL23184.1"/>
    </source>
</evidence>
<dbReference type="STRING" id="1423748.FC37_GL000910"/>
<dbReference type="eggNOG" id="COG3266">
    <property type="taxonomic scope" value="Bacteria"/>
</dbReference>
<evidence type="ECO:0000259" key="7">
    <source>
        <dbReference type="PROSITE" id="PS50847"/>
    </source>
</evidence>
<keyword evidence="3" id="KW-0732">Signal</keyword>
<organism evidence="8 9">
    <name type="scientific">Lactobacillus gallinarum DSM 10532 = JCM 2011</name>
    <dbReference type="NCBI Taxonomy" id="1423748"/>
    <lineage>
        <taxon>Bacteria</taxon>
        <taxon>Bacillati</taxon>
        <taxon>Bacillota</taxon>
        <taxon>Bacilli</taxon>
        <taxon>Lactobacillales</taxon>
        <taxon>Lactobacillaceae</taxon>
        <taxon>Lactobacillus</taxon>
    </lineage>
</organism>
<evidence type="ECO:0000313" key="9">
    <source>
        <dbReference type="Proteomes" id="UP000051311"/>
    </source>
</evidence>
<dbReference type="InterPro" id="IPR041495">
    <property type="entry name" value="Mub_B2"/>
</dbReference>